<evidence type="ECO:0000259" key="3">
    <source>
        <dbReference type="Pfam" id="PF04355"/>
    </source>
</evidence>
<sequence length="149" mass="17009">MNVSIYQHSLYRHGLLATALLFAATGCTWHLSPGAQQGSVNPEDVVFPEQHSAWQKEGKIVEQNDIAKIKAGFTKEEIYQVIGAPHFQEGFNAREWDYILKFYDSNDNIETCLYKIIFDNGYEGKLRGDSFQATEFYWQPVSCGQYANN</sequence>
<reference evidence="4 5" key="1">
    <citation type="submission" date="2021-03" db="EMBL/GenBank/DDBJ databases">
        <authorList>
            <person name="Shang D.-D."/>
            <person name="Du Z.-J."/>
            <person name="Chen G.-J."/>
        </authorList>
    </citation>
    <scope>NUCLEOTIDE SEQUENCE [LARGE SCALE GENOMIC DNA]</scope>
    <source>
        <strain evidence="4 5">F1192</strain>
    </source>
</reference>
<name>A0ABS3NPH7_9GAMM</name>
<gene>
    <name evidence="4" type="ORF">J3492_06960</name>
</gene>
<dbReference type="Pfam" id="PF04355">
    <property type="entry name" value="BamE"/>
    <property type="match status" value="1"/>
</dbReference>
<protein>
    <submittedName>
        <fullName evidence="4">Outer membrane protein assembly factor BamE</fullName>
    </submittedName>
</protein>
<dbReference type="RefSeq" id="WP_207991086.1">
    <property type="nucleotide sequence ID" value="NZ_JAGBKM010000010.1"/>
</dbReference>
<dbReference type="Gene3D" id="3.30.1450.10">
    <property type="match status" value="1"/>
</dbReference>
<keyword evidence="1" id="KW-0732">Signal</keyword>
<dbReference type="Proteomes" id="UP000664554">
    <property type="component" value="Unassembled WGS sequence"/>
</dbReference>
<evidence type="ECO:0000256" key="2">
    <source>
        <dbReference type="ARBA" id="ARBA00023136"/>
    </source>
</evidence>
<dbReference type="InterPro" id="IPR007450">
    <property type="entry name" value="BamE_dom"/>
</dbReference>
<evidence type="ECO:0000313" key="4">
    <source>
        <dbReference type="EMBL" id="MBO1530954.1"/>
    </source>
</evidence>
<organism evidence="4 5">
    <name type="scientific">Psychrobacter coccoides</name>
    <dbReference type="NCBI Taxonomy" id="2818440"/>
    <lineage>
        <taxon>Bacteria</taxon>
        <taxon>Pseudomonadati</taxon>
        <taxon>Pseudomonadota</taxon>
        <taxon>Gammaproteobacteria</taxon>
        <taxon>Moraxellales</taxon>
        <taxon>Moraxellaceae</taxon>
        <taxon>Psychrobacter</taxon>
    </lineage>
</organism>
<comment type="caution">
    <text evidence="4">The sequence shown here is derived from an EMBL/GenBank/DDBJ whole genome shotgun (WGS) entry which is preliminary data.</text>
</comment>
<accession>A0ABS3NPH7</accession>
<keyword evidence="5" id="KW-1185">Reference proteome</keyword>
<feature type="domain" description="Outer membrane protein assembly factor BamE" evidence="3">
    <location>
        <begin position="58"/>
        <end position="121"/>
    </location>
</feature>
<keyword evidence="2" id="KW-0472">Membrane</keyword>
<dbReference type="InterPro" id="IPR037873">
    <property type="entry name" value="BamE-like"/>
</dbReference>
<proteinExistence type="predicted"/>
<evidence type="ECO:0000313" key="5">
    <source>
        <dbReference type="Proteomes" id="UP000664554"/>
    </source>
</evidence>
<evidence type="ECO:0000256" key="1">
    <source>
        <dbReference type="ARBA" id="ARBA00022729"/>
    </source>
</evidence>
<dbReference type="EMBL" id="JAGBKM010000010">
    <property type="protein sequence ID" value="MBO1530954.1"/>
    <property type="molecule type" value="Genomic_DNA"/>
</dbReference>